<protein>
    <recommendedName>
        <fullName evidence="4">Septum formation initiator</fullName>
    </recommendedName>
</protein>
<dbReference type="OrthoDB" id="9815600at2"/>
<gene>
    <name evidence="2" type="ORF">BSL82_06265</name>
</gene>
<sequence>MGRNGSLLNMARSAVVPALCVAFIGYFAYHAIIGPSGLLAWGGYTAERTELETRLAHLDGERKKLEQRARLLNPRKVDPDLADELVRKNLGVVRPDEVVIPLG</sequence>
<keyword evidence="1" id="KW-0812">Transmembrane</keyword>
<keyword evidence="1" id="KW-0472">Membrane</keyword>
<evidence type="ECO:0008006" key="4">
    <source>
        <dbReference type="Google" id="ProtNLM"/>
    </source>
</evidence>
<dbReference type="Pfam" id="PF04977">
    <property type="entry name" value="DivIC"/>
    <property type="match status" value="1"/>
</dbReference>
<dbReference type="STRING" id="1921510.BSL82_06265"/>
<dbReference type="KEGG" id="sphj:BSL82_06265"/>
<dbReference type="InterPro" id="IPR007060">
    <property type="entry name" value="FtsL/DivIC"/>
</dbReference>
<reference evidence="3" key="1">
    <citation type="submission" date="2016-11" db="EMBL/GenBank/DDBJ databases">
        <title>Complete Genome Sequence of alachlor-degrading Sphingomonas sp. strain JJ-A5.</title>
        <authorList>
            <person name="Lee H."/>
            <person name="Ka J.-O."/>
        </authorList>
    </citation>
    <scope>NUCLEOTIDE SEQUENCE [LARGE SCALE GENOMIC DNA]</scope>
    <source>
        <strain evidence="3">JJ-A5</strain>
    </source>
</reference>
<evidence type="ECO:0000256" key="1">
    <source>
        <dbReference type="SAM" id="Phobius"/>
    </source>
</evidence>
<dbReference type="RefSeq" id="WP_072598632.1">
    <property type="nucleotide sequence ID" value="NZ_CP018221.1"/>
</dbReference>
<evidence type="ECO:0000313" key="3">
    <source>
        <dbReference type="Proteomes" id="UP000182063"/>
    </source>
</evidence>
<proteinExistence type="predicted"/>
<feature type="transmembrane region" description="Helical" evidence="1">
    <location>
        <begin position="7"/>
        <end position="29"/>
    </location>
</feature>
<organism evidence="2 3">
    <name type="scientific">Tardibacter chloracetimidivorans</name>
    <dbReference type="NCBI Taxonomy" id="1921510"/>
    <lineage>
        <taxon>Bacteria</taxon>
        <taxon>Pseudomonadati</taxon>
        <taxon>Pseudomonadota</taxon>
        <taxon>Alphaproteobacteria</taxon>
        <taxon>Sphingomonadales</taxon>
        <taxon>Sphingomonadaceae</taxon>
        <taxon>Tardibacter</taxon>
    </lineage>
</organism>
<dbReference type="Proteomes" id="UP000182063">
    <property type="component" value="Chromosome"/>
</dbReference>
<accession>A0A1L3ZZB6</accession>
<keyword evidence="1" id="KW-1133">Transmembrane helix</keyword>
<evidence type="ECO:0000313" key="2">
    <source>
        <dbReference type="EMBL" id="API60981.1"/>
    </source>
</evidence>
<name>A0A1L3ZZB6_9SPHN</name>
<keyword evidence="3" id="KW-1185">Reference proteome</keyword>
<dbReference type="AlphaFoldDB" id="A0A1L3ZZB6"/>
<dbReference type="EMBL" id="CP018221">
    <property type="protein sequence ID" value="API60981.1"/>
    <property type="molecule type" value="Genomic_DNA"/>
</dbReference>